<keyword evidence="1" id="KW-0472">Membrane</keyword>
<organism evidence="2 3">
    <name type="scientific">Cylicocyclus nassatus</name>
    <name type="common">Nematode worm</name>
    <dbReference type="NCBI Taxonomy" id="53992"/>
    <lineage>
        <taxon>Eukaryota</taxon>
        <taxon>Metazoa</taxon>
        <taxon>Ecdysozoa</taxon>
        <taxon>Nematoda</taxon>
        <taxon>Chromadorea</taxon>
        <taxon>Rhabditida</taxon>
        <taxon>Rhabditina</taxon>
        <taxon>Rhabditomorpha</taxon>
        <taxon>Strongyloidea</taxon>
        <taxon>Strongylidae</taxon>
        <taxon>Cylicocyclus</taxon>
    </lineage>
</organism>
<name>A0AA36H041_CYLNA</name>
<feature type="transmembrane region" description="Helical" evidence="1">
    <location>
        <begin position="26"/>
        <end position="46"/>
    </location>
</feature>
<feature type="transmembrane region" description="Helical" evidence="1">
    <location>
        <begin position="58"/>
        <end position="77"/>
    </location>
</feature>
<dbReference type="Proteomes" id="UP001176961">
    <property type="component" value="Unassembled WGS sequence"/>
</dbReference>
<evidence type="ECO:0000313" key="3">
    <source>
        <dbReference type="Proteomes" id="UP001176961"/>
    </source>
</evidence>
<keyword evidence="3" id="KW-1185">Reference proteome</keyword>
<keyword evidence="1" id="KW-1133">Transmembrane helix</keyword>
<keyword evidence="1" id="KW-0812">Transmembrane</keyword>
<evidence type="ECO:0000256" key="1">
    <source>
        <dbReference type="SAM" id="Phobius"/>
    </source>
</evidence>
<proteinExistence type="predicted"/>
<protein>
    <submittedName>
        <fullName evidence="2">Uncharacterized protein</fullName>
    </submittedName>
</protein>
<dbReference type="EMBL" id="CATQJL010000305">
    <property type="protein sequence ID" value="CAJ0601289.1"/>
    <property type="molecule type" value="Genomic_DNA"/>
</dbReference>
<sequence>MKEEAQAFYAIKNASELEELIVYHKVNIKLGALCSALSLLLLYCLLSNKYFRRTRKLIIALAFADLMNCVGILLMGVDRSLLYYNIIHVGQVNLETSWSCARQFWLLVKTTGTKTL</sequence>
<dbReference type="AlphaFoldDB" id="A0AA36H041"/>
<evidence type="ECO:0000313" key="2">
    <source>
        <dbReference type="EMBL" id="CAJ0601289.1"/>
    </source>
</evidence>
<comment type="caution">
    <text evidence="2">The sequence shown here is derived from an EMBL/GenBank/DDBJ whole genome shotgun (WGS) entry which is preliminary data.</text>
</comment>
<gene>
    <name evidence="2" type="ORF">CYNAS_LOCUS13272</name>
</gene>
<reference evidence="2" key="1">
    <citation type="submission" date="2023-07" db="EMBL/GenBank/DDBJ databases">
        <authorList>
            <consortium name="CYATHOMIX"/>
        </authorList>
    </citation>
    <scope>NUCLEOTIDE SEQUENCE</scope>
    <source>
        <strain evidence="2">N/A</strain>
    </source>
</reference>
<accession>A0AA36H041</accession>